<feature type="region of interest" description="Disordered" evidence="1">
    <location>
        <begin position="236"/>
        <end position="280"/>
    </location>
</feature>
<evidence type="ECO:0000313" key="2">
    <source>
        <dbReference type="EMBL" id="GEU45007.1"/>
    </source>
</evidence>
<reference evidence="2" key="1">
    <citation type="journal article" date="2019" name="Sci. Rep.">
        <title>Draft genome of Tanacetum cinerariifolium, the natural source of mosquito coil.</title>
        <authorList>
            <person name="Yamashiro T."/>
            <person name="Shiraishi A."/>
            <person name="Satake H."/>
            <person name="Nakayama K."/>
        </authorList>
    </citation>
    <scope>NUCLEOTIDE SEQUENCE</scope>
</reference>
<gene>
    <name evidence="2" type="ORF">Tci_016985</name>
</gene>
<dbReference type="EMBL" id="BKCJ010001925">
    <property type="protein sequence ID" value="GEU45007.1"/>
    <property type="molecule type" value="Genomic_DNA"/>
</dbReference>
<proteinExistence type="predicted"/>
<organism evidence="2">
    <name type="scientific">Tanacetum cinerariifolium</name>
    <name type="common">Dalmatian daisy</name>
    <name type="synonym">Chrysanthemum cinerariifolium</name>
    <dbReference type="NCBI Taxonomy" id="118510"/>
    <lineage>
        <taxon>Eukaryota</taxon>
        <taxon>Viridiplantae</taxon>
        <taxon>Streptophyta</taxon>
        <taxon>Embryophyta</taxon>
        <taxon>Tracheophyta</taxon>
        <taxon>Spermatophyta</taxon>
        <taxon>Magnoliopsida</taxon>
        <taxon>eudicotyledons</taxon>
        <taxon>Gunneridae</taxon>
        <taxon>Pentapetalae</taxon>
        <taxon>asterids</taxon>
        <taxon>campanulids</taxon>
        <taxon>Asterales</taxon>
        <taxon>Asteraceae</taxon>
        <taxon>Asteroideae</taxon>
        <taxon>Anthemideae</taxon>
        <taxon>Anthemidinae</taxon>
        <taxon>Tanacetum</taxon>
    </lineage>
</organism>
<feature type="region of interest" description="Disordered" evidence="1">
    <location>
        <begin position="28"/>
        <end position="49"/>
    </location>
</feature>
<protein>
    <submittedName>
        <fullName evidence="2">Uncharacterized protein</fullName>
    </submittedName>
</protein>
<evidence type="ECO:0000256" key="1">
    <source>
        <dbReference type="SAM" id="MobiDB-lite"/>
    </source>
</evidence>
<comment type="caution">
    <text evidence="2">The sequence shown here is derived from an EMBL/GenBank/DDBJ whole genome shotgun (WGS) entry which is preliminary data.</text>
</comment>
<feature type="compositionally biased region" description="Polar residues" evidence="1">
    <location>
        <begin position="28"/>
        <end position="44"/>
    </location>
</feature>
<accession>A0A6L2K8H0</accession>
<feature type="compositionally biased region" description="Polar residues" evidence="1">
    <location>
        <begin position="236"/>
        <end position="250"/>
    </location>
</feature>
<sequence>MSDDEEEKVEKKEVKPSINWINFVKATTNNNPRETVKNGEQTKQNTHRKRALTVNAARPINVVHPKRIMIAVNQESHFSKQPHSFVQRPNKKLIALKNSYANKKVNNAKPKAIGNAAKEKAKHKAVKGKRGNIVKASACWVWKPKHKVLDHVSRHNSASITLKKFDYVDAQDYKEIDGRYVAFGGNPKGGKITGKVVAQSNDFLGTKASNGARKEKEPKRDYILIPLWTVDSPFSTTSNSSHDNEFQPSNDGAKKVDEDLRKENECNDQGEEDSTNNTNRVNTVTSNINVASFSGVNAVGTNISINLSPDPNMPSLKDIGIFEDSYDDEDVFGAEADFDNLNSAFQVSPILTTRIHKDHPLEQVIRDLHSEPQTRRMTKNLEEHGLVGTVIPRTDNKDLQNCLFACFLC</sequence>
<feature type="compositionally biased region" description="Basic and acidic residues" evidence="1">
    <location>
        <begin position="252"/>
        <end position="265"/>
    </location>
</feature>
<dbReference type="AlphaFoldDB" id="A0A6L2K8H0"/>
<name>A0A6L2K8H0_TANCI</name>